<dbReference type="RefSeq" id="WP_408155548.1">
    <property type="nucleotide sequence ID" value="NZ_JAQQFM010000002.1"/>
</dbReference>
<dbReference type="EMBL" id="JAQQFM010000002">
    <property type="protein sequence ID" value="MFL9923682.1"/>
    <property type="molecule type" value="Genomic_DNA"/>
</dbReference>
<feature type="compositionally biased region" description="Pro residues" evidence="1">
    <location>
        <begin position="77"/>
        <end position="87"/>
    </location>
</feature>
<organism evidence="3 4">
    <name type="scientific">Herbaspirillum lusitanum</name>
    <dbReference type="NCBI Taxonomy" id="213312"/>
    <lineage>
        <taxon>Bacteria</taxon>
        <taxon>Pseudomonadati</taxon>
        <taxon>Pseudomonadota</taxon>
        <taxon>Betaproteobacteria</taxon>
        <taxon>Burkholderiales</taxon>
        <taxon>Oxalobacteraceae</taxon>
        <taxon>Herbaspirillum</taxon>
    </lineage>
</organism>
<gene>
    <name evidence="3" type="ORF">PQR62_05380</name>
</gene>
<feature type="compositionally biased region" description="Low complexity" evidence="1">
    <location>
        <begin position="88"/>
        <end position="103"/>
    </location>
</feature>
<name>A0ABW9A6Q4_9BURK</name>
<comment type="caution">
    <text evidence="3">The sequence shown here is derived from an EMBL/GenBank/DDBJ whole genome shotgun (WGS) entry which is preliminary data.</text>
</comment>
<feature type="region of interest" description="Disordered" evidence="1">
    <location>
        <begin position="59"/>
        <end position="165"/>
    </location>
</feature>
<evidence type="ECO:0000256" key="1">
    <source>
        <dbReference type="SAM" id="MobiDB-lite"/>
    </source>
</evidence>
<evidence type="ECO:0000256" key="2">
    <source>
        <dbReference type="SAM" id="Phobius"/>
    </source>
</evidence>
<keyword evidence="2" id="KW-0472">Membrane</keyword>
<dbReference type="Proteomes" id="UP001629246">
    <property type="component" value="Unassembled WGS sequence"/>
</dbReference>
<protein>
    <submittedName>
        <fullName evidence="3">Uncharacterized protein</fullName>
    </submittedName>
</protein>
<keyword evidence="2" id="KW-0812">Transmembrane</keyword>
<evidence type="ECO:0000313" key="4">
    <source>
        <dbReference type="Proteomes" id="UP001629246"/>
    </source>
</evidence>
<proteinExistence type="predicted"/>
<accession>A0ABW9A6Q4</accession>
<reference evidence="3 4" key="1">
    <citation type="journal article" date="2024" name="Chem. Sci.">
        <title>Discovery of megapolipeptins by genome mining of a Burkholderiales bacteria collection.</title>
        <authorList>
            <person name="Paulo B.S."/>
            <person name="Recchia M.J.J."/>
            <person name="Lee S."/>
            <person name="Fergusson C.H."/>
            <person name="Romanowski S.B."/>
            <person name="Hernandez A."/>
            <person name="Krull N."/>
            <person name="Liu D.Y."/>
            <person name="Cavanagh H."/>
            <person name="Bos A."/>
            <person name="Gray C.A."/>
            <person name="Murphy B.T."/>
            <person name="Linington R.G."/>
            <person name="Eustaquio A.S."/>
        </authorList>
    </citation>
    <scope>NUCLEOTIDE SEQUENCE [LARGE SCALE GENOMIC DNA]</scope>
    <source>
        <strain evidence="3 4">RL21-008-BIB-A</strain>
    </source>
</reference>
<keyword evidence="2" id="KW-1133">Transmembrane helix</keyword>
<feature type="transmembrane region" description="Helical" evidence="2">
    <location>
        <begin position="21"/>
        <end position="42"/>
    </location>
</feature>
<sequence>MSILPFFNRKDPIARARSRTIAGLVLSILIHVGLFLVLRAQLDKKIELSVSGKPEAPLQVTFIRPEKPKAITEPKPQSKPQPAPKPKQTPTKSTKPKQSPRPTQTARPKPDTSTASRPTVRESDAPSAITPAPPEQDMSSMLNAARERRRAAEESAAQENAAAYAAENPSANDIARANIAFQEQRGRGTNGVFEIISKGPRVAQYSFRGWTKDQRRSQQQTISVDAGMGGNVELAVVDSMIALIRKYYSGDFNWDSQRLGRVVVLSARPSDTKGLQAFLMQEFFRSGG</sequence>
<feature type="compositionally biased region" description="Low complexity" evidence="1">
    <location>
        <begin position="154"/>
        <end position="165"/>
    </location>
</feature>
<keyword evidence="4" id="KW-1185">Reference proteome</keyword>
<evidence type="ECO:0000313" key="3">
    <source>
        <dbReference type="EMBL" id="MFL9923682.1"/>
    </source>
</evidence>